<dbReference type="CDD" id="cd14868">
    <property type="entry name" value="uS7_Mitochondria_Fungi"/>
    <property type="match status" value="1"/>
</dbReference>
<evidence type="ECO:0000256" key="6">
    <source>
        <dbReference type="ARBA" id="ARBA00037226"/>
    </source>
</evidence>
<dbReference type="Pfam" id="PF00177">
    <property type="entry name" value="Ribosomal_S7"/>
    <property type="match status" value="1"/>
</dbReference>
<dbReference type="GO" id="GO:0006412">
    <property type="term" value="P:translation"/>
    <property type="evidence" value="ECO:0007669"/>
    <property type="project" value="InterPro"/>
</dbReference>
<comment type="caution">
    <text evidence="10">The sequence shown here is derived from an EMBL/GenBank/DDBJ whole genome shotgun (WGS) entry which is preliminary data.</text>
</comment>
<dbReference type="AlphaFoldDB" id="A0A9P0EIJ8"/>
<evidence type="ECO:0000313" key="11">
    <source>
        <dbReference type="Proteomes" id="UP000775872"/>
    </source>
</evidence>
<dbReference type="OrthoDB" id="9972728at2759"/>
<dbReference type="GO" id="GO:1990904">
    <property type="term" value="C:ribonucleoprotein complex"/>
    <property type="evidence" value="ECO:0007669"/>
    <property type="project" value="UniProtKB-KW"/>
</dbReference>
<evidence type="ECO:0000256" key="7">
    <source>
        <dbReference type="ARBA" id="ARBA00039306"/>
    </source>
</evidence>
<dbReference type="InterPro" id="IPR000235">
    <property type="entry name" value="Ribosomal_uS7"/>
</dbReference>
<protein>
    <recommendedName>
        <fullName evidence="7">Small ribosomal subunit protein uS7m</fullName>
    </recommendedName>
</protein>
<evidence type="ECO:0000256" key="4">
    <source>
        <dbReference type="ARBA" id="ARBA00023128"/>
    </source>
</evidence>
<dbReference type="InterPro" id="IPR047988">
    <property type="entry name" value="Ribosomal_uS7m_fungi"/>
</dbReference>
<comment type="similarity">
    <text evidence="2">Belongs to the universal ribosomal protein uS7 family.</text>
</comment>
<dbReference type="Gene3D" id="1.10.455.10">
    <property type="entry name" value="Ribosomal protein S7 domain"/>
    <property type="match status" value="1"/>
</dbReference>
<keyword evidence="3" id="KW-0689">Ribosomal protein</keyword>
<gene>
    <name evidence="10" type="ORF">CSOL1703_00004718</name>
</gene>
<dbReference type="PANTHER" id="PTHR11205">
    <property type="entry name" value="RIBOSOMAL PROTEIN S7"/>
    <property type="match status" value="1"/>
</dbReference>
<dbReference type="SUPFAM" id="SSF47973">
    <property type="entry name" value="Ribosomal protein S7"/>
    <property type="match status" value="1"/>
</dbReference>
<dbReference type="FunFam" id="1.10.455.10:FF:000006">
    <property type="entry name" value="37S ribosomal protein S7, mitochondrial"/>
    <property type="match status" value="1"/>
</dbReference>
<keyword evidence="4" id="KW-0496">Mitochondrion</keyword>
<evidence type="ECO:0000256" key="2">
    <source>
        <dbReference type="ARBA" id="ARBA00007151"/>
    </source>
</evidence>
<feature type="domain" description="Small ribosomal subunit protein uS7" evidence="9">
    <location>
        <begin position="170"/>
        <end position="329"/>
    </location>
</feature>
<dbReference type="InterPro" id="IPR023798">
    <property type="entry name" value="Ribosomal_uS7_dom"/>
</dbReference>
<feature type="region of interest" description="Disordered" evidence="8">
    <location>
        <begin position="38"/>
        <end position="91"/>
    </location>
</feature>
<organism evidence="10 11">
    <name type="scientific">Clonostachys solani</name>
    <dbReference type="NCBI Taxonomy" id="160281"/>
    <lineage>
        <taxon>Eukaryota</taxon>
        <taxon>Fungi</taxon>
        <taxon>Dikarya</taxon>
        <taxon>Ascomycota</taxon>
        <taxon>Pezizomycotina</taxon>
        <taxon>Sordariomycetes</taxon>
        <taxon>Hypocreomycetidae</taxon>
        <taxon>Hypocreales</taxon>
        <taxon>Bionectriaceae</taxon>
        <taxon>Clonostachys</taxon>
    </lineage>
</organism>
<keyword evidence="11" id="KW-1185">Reference proteome</keyword>
<comment type="subcellular location">
    <subcellularLocation>
        <location evidence="1">Mitochondrion</location>
    </subcellularLocation>
</comment>
<evidence type="ECO:0000259" key="9">
    <source>
        <dbReference type="Pfam" id="PF00177"/>
    </source>
</evidence>
<dbReference type="InterPro" id="IPR036823">
    <property type="entry name" value="Ribosomal_uS7_dom_sf"/>
</dbReference>
<keyword evidence="5" id="KW-0687">Ribonucleoprotein</keyword>
<reference evidence="11" key="1">
    <citation type="submission" date="2019-06" db="EMBL/GenBank/DDBJ databases">
        <authorList>
            <person name="Broberg M."/>
        </authorList>
    </citation>
    <scope>NUCLEOTIDE SEQUENCE [LARGE SCALE GENOMIC DNA]</scope>
</reference>
<dbReference type="GO" id="GO:0005739">
    <property type="term" value="C:mitochondrion"/>
    <property type="evidence" value="ECO:0007669"/>
    <property type="project" value="UniProtKB-SubCell"/>
</dbReference>
<comment type="function">
    <text evidence="6">Component of the mitochondrial ribosome (mitoribosome), a dedicated translation machinery responsible for the synthesis of mitochondrial genome-encoded proteins, including at least some of the essential transmembrane subunits of the mitochondrial respiratory chain. The mitoribosomes are attached to the mitochondrial inner membrane and translation products are cotranslationally integrated into the membrane.</text>
</comment>
<feature type="compositionally biased region" description="Polar residues" evidence="8">
    <location>
        <begin position="38"/>
        <end position="83"/>
    </location>
</feature>
<evidence type="ECO:0000256" key="1">
    <source>
        <dbReference type="ARBA" id="ARBA00004173"/>
    </source>
</evidence>
<accession>A0A9P0EIJ8</accession>
<evidence type="ECO:0000256" key="8">
    <source>
        <dbReference type="SAM" id="MobiDB-lite"/>
    </source>
</evidence>
<dbReference type="GO" id="GO:0005840">
    <property type="term" value="C:ribosome"/>
    <property type="evidence" value="ECO:0007669"/>
    <property type="project" value="UniProtKB-KW"/>
</dbReference>
<dbReference type="Proteomes" id="UP000775872">
    <property type="component" value="Unassembled WGS sequence"/>
</dbReference>
<evidence type="ECO:0000313" key="10">
    <source>
        <dbReference type="EMBL" id="CAH0052851.1"/>
    </source>
</evidence>
<reference evidence="10 11" key="2">
    <citation type="submission" date="2021-10" db="EMBL/GenBank/DDBJ databases">
        <authorList>
            <person name="Piombo E."/>
        </authorList>
    </citation>
    <scope>NUCLEOTIDE SEQUENCE [LARGE SCALE GENOMIC DNA]</scope>
</reference>
<proteinExistence type="inferred from homology"/>
<evidence type="ECO:0000256" key="5">
    <source>
        <dbReference type="ARBA" id="ARBA00023274"/>
    </source>
</evidence>
<evidence type="ECO:0000256" key="3">
    <source>
        <dbReference type="ARBA" id="ARBA00022980"/>
    </source>
</evidence>
<sequence>MAARSKVWGACRALAIRSRPIASQPESFLCANSRRQWYSNESNDGQPPRSTNISDFLQPESKTPVSSQSTNPATDAAASSQSGPEDRLSDQDLHNLFYGGRVAASGAEGGLTQAQEDSLYEEGVIRPPAEAEALVAQADSKVAEAGNISPGFKFPLPTQPYPEDFNVKKRYHPVLDQLTRLLMKDGKLAAAQRNMSIIMNFLRMAPEPIYSPKFPLLPGTPPASHLPLNPVLYITIAIDSVAPLIKVRNIAGAAGGGRALEVPMPLAVRQRRRQAFSWILDVVEKKPSKGSGRKQFPQRVAEEIIAVIEGRSTVWDRRKIIHKQGTASRANAGSSFKGKKRM</sequence>
<name>A0A9P0EIJ8_9HYPO</name>
<dbReference type="EMBL" id="CABFOC020000045">
    <property type="protein sequence ID" value="CAH0052851.1"/>
    <property type="molecule type" value="Genomic_DNA"/>
</dbReference>